<dbReference type="PANTHER" id="PTHR42698:SF1">
    <property type="entry name" value="GTPASE ERA, MITOCHONDRIAL"/>
    <property type="match status" value="1"/>
</dbReference>
<name>A0ABQ2B4B4_9MICO</name>
<accession>A0ABQ2B4B4</accession>
<comment type="caution">
    <text evidence="3">The sequence shown here is derived from an EMBL/GenBank/DDBJ whole genome shotgun (WGS) entry which is preliminary data.</text>
</comment>
<dbReference type="EMBL" id="BMDG01000005">
    <property type="protein sequence ID" value="GGI07473.1"/>
    <property type="molecule type" value="Genomic_DNA"/>
</dbReference>
<dbReference type="CDD" id="cd00882">
    <property type="entry name" value="Ras_like_GTPase"/>
    <property type="match status" value="1"/>
</dbReference>
<reference evidence="4" key="1">
    <citation type="journal article" date="2019" name="Int. J. Syst. Evol. Microbiol.">
        <title>The Global Catalogue of Microorganisms (GCM) 10K type strain sequencing project: providing services to taxonomists for standard genome sequencing and annotation.</title>
        <authorList>
            <consortium name="The Broad Institute Genomics Platform"/>
            <consortium name="The Broad Institute Genome Sequencing Center for Infectious Disease"/>
            <person name="Wu L."/>
            <person name="Ma J."/>
        </authorList>
    </citation>
    <scope>NUCLEOTIDE SEQUENCE [LARGE SCALE GENOMIC DNA]</scope>
    <source>
        <strain evidence="4">CCM 8653</strain>
    </source>
</reference>
<feature type="region of interest" description="Disordered" evidence="1">
    <location>
        <begin position="1"/>
        <end position="20"/>
    </location>
</feature>
<dbReference type="Pfam" id="PF01926">
    <property type="entry name" value="MMR_HSR1"/>
    <property type="match status" value="1"/>
</dbReference>
<feature type="domain" description="G" evidence="2">
    <location>
        <begin position="83"/>
        <end position="185"/>
    </location>
</feature>
<protein>
    <recommendedName>
        <fullName evidence="2">G domain-containing protein</fullName>
    </recommendedName>
</protein>
<dbReference type="SUPFAM" id="SSF52540">
    <property type="entry name" value="P-loop containing nucleoside triphosphate hydrolases"/>
    <property type="match status" value="1"/>
</dbReference>
<dbReference type="Proteomes" id="UP000632535">
    <property type="component" value="Unassembled WGS sequence"/>
</dbReference>
<evidence type="ECO:0000259" key="2">
    <source>
        <dbReference type="Pfam" id="PF01926"/>
    </source>
</evidence>
<gene>
    <name evidence="3" type="ORF">GCM10007368_16330</name>
</gene>
<evidence type="ECO:0000313" key="4">
    <source>
        <dbReference type="Proteomes" id="UP000632535"/>
    </source>
</evidence>
<dbReference type="InterPro" id="IPR005662">
    <property type="entry name" value="GTPase_Era-like"/>
</dbReference>
<dbReference type="InterPro" id="IPR006073">
    <property type="entry name" value="GTP-bd"/>
</dbReference>
<evidence type="ECO:0000256" key="1">
    <source>
        <dbReference type="SAM" id="MobiDB-lite"/>
    </source>
</evidence>
<organism evidence="3 4">
    <name type="scientific">Isoptericola cucumis</name>
    <dbReference type="NCBI Taxonomy" id="1776856"/>
    <lineage>
        <taxon>Bacteria</taxon>
        <taxon>Bacillati</taxon>
        <taxon>Actinomycetota</taxon>
        <taxon>Actinomycetes</taxon>
        <taxon>Micrococcales</taxon>
        <taxon>Promicromonosporaceae</taxon>
        <taxon>Isoptericola</taxon>
    </lineage>
</organism>
<feature type="compositionally biased region" description="Low complexity" evidence="1">
    <location>
        <begin position="477"/>
        <end position="491"/>
    </location>
</feature>
<feature type="region of interest" description="Disordered" evidence="1">
    <location>
        <begin position="456"/>
        <end position="491"/>
    </location>
</feature>
<evidence type="ECO:0000313" key="3">
    <source>
        <dbReference type="EMBL" id="GGI07473.1"/>
    </source>
</evidence>
<feature type="compositionally biased region" description="Gly residues" evidence="1">
    <location>
        <begin position="463"/>
        <end position="475"/>
    </location>
</feature>
<dbReference type="Gene3D" id="3.40.50.300">
    <property type="entry name" value="P-loop containing nucleotide triphosphate hydrolases"/>
    <property type="match status" value="1"/>
</dbReference>
<sequence length="587" mass="60994">MTPSLETRASRRAARHAEAEAAEEIGLTVHDVARDLRRDVAAVRLPLPIEGSAAAEASRDRLLAQLDEHLLPRLKELSSPAVVVVAGSTGAGKSTLYNSLLGEEVSEAGVLRPTTREPVLAHHPADAELVTTGPVTELSRVVQHEGVPRGTALLDAPDLDSFVQENRSTAHQLLEGADLWLFVTTAARYGDALPWQALGRATERGASVAMVLNRVPKETLTTVRGDLLQRLRDHGMTDVPLFVIPDVGPHEGLLEPSVVAPVRRWLTMLAGPDRSRAVIVRTLKGALGALPGWVNSLAEAVEAQREASHVLRRTAEGELPAAEQLARDAVAAGVVAGASVEARWRDLSGAVGVDRVKVRGDRARSTRRAGRAREVALDELRSDVVAAAARTLVAAGARVEERLRAVLAGPGAPAGGEAVVPDGAARAAAREAATGPVVEEWATQADALVAEGMRTGFRTTGGDTTGGDTTGGDTTGGDDAPAEAPAPDDASVARVQAAAKAFGPRGTATLLLASAAGSDDAARVLTRVLGDLADGPVDELRADLADRAAAVVDGEVEAVLDILGAPDLADDAAAGLHVRLAELRRLT</sequence>
<dbReference type="PANTHER" id="PTHR42698">
    <property type="entry name" value="GTPASE ERA"/>
    <property type="match status" value="1"/>
</dbReference>
<proteinExistence type="predicted"/>
<dbReference type="RefSeq" id="WP_188523206.1">
    <property type="nucleotide sequence ID" value="NZ_BMDG01000005.1"/>
</dbReference>
<keyword evidence="4" id="KW-1185">Reference proteome</keyword>
<dbReference type="InterPro" id="IPR027417">
    <property type="entry name" value="P-loop_NTPase"/>
</dbReference>